<evidence type="ECO:0000313" key="3">
    <source>
        <dbReference type="Proteomes" id="UP000518752"/>
    </source>
</evidence>
<dbReference type="AlphaFoldDB" id="A0A8H5FRD5"/>
<sequence>MVFPWPPQVMFDAEADSEELPLDPEDPVRFQSIDNYFRGLSKEFHMYLKKPVLSKLAVEYPPFKKEVKQGRTALVSNMRKCATLIMEGLNVTPLAWLKDNHALRAESRVLQELLAFPGQDVLDEKQIFSPIHYRGGVRDPTKLFMNDYQPKIIRALLFGKQSLVNPRSFSYGTKLTGMLWNVKHVNDACIAFSAVILRFIISQDCEFTPRGKETKINYLSNFIGYRRFLIEMRASAPRFYSQLHTFYNQYIFHGMPGASVPGSNSSMVAPKPSSMEAVDPMTETLRAISLADSQIADSQTALSSASVIQHALAVADSGHGGDLLTDLGQGVLQPSSHPAQAIQPHQERGLGEDEQKGSAPHPAPSQPISANLAEIGPAVGDVEAQNLKGRGTGMPARGGHKGRGRRGRRGSRIQGSTAAASGEPPASLEGAVDVPLLRTTRRTAVNKS</sequence>
<dbReference type="OrthoDB" id="3231188at2759"/>
<organism evidence="2 3">
    <name type="scientific">Collybiopsis confluens</name>
    <dbReference type="NCBI Taxonomy" id="2823264"/>
    <lineage>
        <taxon>Eukaryota</taxon>
        <taxon>Fungi</taxon>
        <taxon>Dikarya</taxon>
        <taxon>Basidiomycota</taxon>
        <taxon>Agaricomycotina</taxon>
        <taxon>Agaricomycetes</taxon>
        <taxon>Agaricomycetidae</taxon>
        <taxon>Agaricales</taxon>
        <taxon>Marasmiineae</taxon>
        <taxon>Omphalotaceae</taxon>
        <taxon>Collybiopsis</taxon>
    </lineage>
</organism>
<dbReference type="EMBL" id="JAACJN010000346">
    <property type="protein sequence ID" value="KAF5346810.1"/>
    <property type="molecule type" value="Genomic_DNA"/>
</dbReference>
<keyword evidence="3" id="KW-1185">Reference proteome</keyword>
<name>A0A8H5FRD5_9AGAR</name>
<evidence type="ECO:0000313" key="2">
    <source>
        <dbReference type="EMBL" id="KAF5346810.1"/>
    </source>
</evidence>
<evidence type="ECO:0000256" key="1">
    <source>
        <dbReference type="SAM" id="MobiDB-lite"/>
    </source>
</evidence>
<protein>
    <submittedName>
        <fullName evidence="2">Uncharacterized protein</fullName>
    </submittedName>
</protein>
<proteinExistence type="predicted"/>
<gene>
    <name evidence="2" type="ORF">D9757_013486</name>
</gene>
<feature type="compositionally biased region" description="Basic and acidic residues" evidence="1">
    <location>
        <begin position="345"/>
        <end position="356"/>
    </location>
</feature>
<accession>A0A8H5FRD5</accession>
<reference evidence="2 3" key="1">
    <citation type="journal article" date="2020" name="ISME J.">
        <title>Uncovering the hidden diversity of litter-decomposition mechanisms in mushroom-forming fungi.</title>
        <authorList>
            <person name="Floudas D."/>
            <person name="Bentzer J."/>
            <person name="Ahren D."/>
            <person name="Johansson T."/>
            <person name="Persson P."/>
            <person name="Tunlid A."/>
        </authorList>
    </citation>
    <scope>NUCLEOTIDE SEQUENCE [LARGE SCALE GENOMIC DNA]</scope>
    <source>
        <strain evidence="2 3">CBS 406.79</strain>
    </source>
</reference>
<feature type="compositionally biased region" description="Basic residues" evidence="1">
    <location>
        <begin position="398"/>
        <end position="411"/>
    </location>
</feature>
<comment type="caution">
    <text evidence="2">The sequence shown here is derived from an EMBL/GenBank/DDBJ whole genome shotgun (WGS) entry which is preliminary data.</text>
</comment>
<feature type="region of interest" description="Disordered" evidence="1">
    <location>
        <begin position="325"/>
        <end position="369"/>
    </location>
</feature>
<dbReference type="Proteomes" id="UP000518752">
    <property type="component" value="Unassembled WGS sequence"/>
</dbReference>
<feature type="region of interest" description="Disordered" evidence="1">
    <location>
        <begin position="385"/>
        <end position="432"/>
    </location>
</feature>